<dbReference type="AlphaFoldDB" id="A0A4R7FPF1"/>
<protein>
    <submittedName>
        <fullName evidence="1">Uncharacterized protein</fullName>
    </submittedName>
</protein>
<dbReference type="EMBL" id="SOAM01000001">
    <property type="protein sequence ID" value="TDS79612.1"/>
    <property type="molecule type" value="Genomic_DNA"/>
</dbReference>
<dbReference type="OrthoDB" id="5023513at2"/>
<comment type="caution">
    <text evidence="1">The sequence shown here is derived from an EMBL/GenBank/DDBJ whole genome shotgun (WGS) entry which is preliminary data.</text>
</comment>
<name>A0A4R7FPF1_9MICO</name>
<dbReference type="RefSeq" id="WP_133763944.1">
    <property type="nucleotide sequence ID" value="NZ_BAAARP010000001.1"/>
</dbReference>
<reference evidence="1 2" key="1">
    <citation type="submission" date="2019-03" db="EMBL/GenBank/DDBJ databases">
        <title>Genomic Encyclopedia of Archaeal and Bacterial Type Strains, Phase II (KMG-II): from individual species to whole genera.</title>
        <authorList>
            <person name="Goeker M."/>
        </authorList>
    </citation>
    <scope>NUCLEOTIDE SEQUENCE [LARGE SCALE GENOMIC DNA]</scope>
    <source>
        <strain evidence="1 2">DSM 24782</strain>
    </source>
</reference>
<proteinExistence type="predicted"/>
<organism evidence="1 2">
    <name type="scientific">Amnibacterium kyonggiense</name>
    <dbReference type="NCBI Taxonomy" id="595671"/>
    <lineage>
        <taxon>Bacteria</taxon>
        <taxon>Bacillati</taxon>
        <taxon>Actinomycetota</taxon>
        <taxon>Actinomycetes</taxon>
        <taxon>Micrococcales</taxon>
        <taxon>Microbacteriaceae</taxon>
        <taxon>Amnibacterium</taxon>
    </lineage>
</organism>
<evidence type="ECO:0000313" key="1">
    <source>
        <dbReference type="EMBL" id="TDS79612.1"/>
    </source>
</evidence>
<gene>
    <name evidence="1" type="ORF">CLV52_0146</name>
</gene>
<accession>A0A4R7FPF1</accession>
<dbReference type="Proteomes" id="UP000295344">
    <property type="component" value="Unassembled WGS sequence"/>
</dbReference>
<sequence>MRKTVFLLAVLGGTAYVLGERARRPSDSHYTAYQRAALLWTDPRVVKARRALRRRAKRVSDRTR</sequence>
<evidence type="ECO:0000313" key="2">
    <source>
        <dbReference type="Proteomes" id="UP000295344"/>
    </source>
</evidence>
<keyword evidence="2" id="KW-1185">Reference proteome</keyword>